<dbReference type="InterPro" id="IPR036779">
    <property type="entry name" value="LysM_dom_sf"/>
</dbReference>
<reference evidence="5" key="1">
    <citation type="submission" date="2021-02" db="EMBL/GenBank/DDBJ databases">
        <authorList>
            <person name="Nowell W R."/>
        </authorList>
    </citation>
    <scope>NUCLEOTIDE SEQUENCE</scope>
</reference>
<protein>
    <recommendedName>
        <fullName evidence="2">LysM domain-containing protein</fullName>
    </recommendedName>
</protein>
<feature type="compositionally biased region" description="Polar residues" evidence="1">
    <location>
        <begin position="81"/>
        <end position="97"/>
    </location>
</feature>
<feature type="region of interest" description="Disordered" evidence="1">
    <location>
        <begin position="73"/>
        <end position="97"/>
    </location>
</feature>
<dbReference type="Proteomes" id="UP000681967">
    <property type="component" value="Unassembled WGS sequence"/>
</dbReference>
<gene>
    <name evidence="3" type="ORF">BYL167_LOCUS61404</name>
    <name evidence="5" type="ORF">GIL414_LOCUS69687</name>
    <name evidence="4" type="ORF">SMN809_LOCUS68335</name>
</gene>
<dbReference type="Pfam" id="PF01476">
    <property type="entry name" value="LysM"/>
    <property type="match status" value="1"/>
</dbReference>
<dbReference type="CDD" id="cd00118">
    <property type="entry name" value="LysM"/>
    <property type="match status" value="1"/>
</dbReference>
<dbReference type="EMBL" id="CAJOBH010232512">
    <property type="protein sequence ID" value="CAF5076969.1"/>
    <property type="molecule type" value="Genomic_DNA"/>
</dbReference>
<dbReference type="Proteomes" id="UP000681720">
    <property type="component" value="Unassembled WGS sequence"/>
</dbReference>
<dbReference type="SMART" id="SM00257">
    <property type="entry name" value="LysM"/>
    <property type="match status" value="1"/>
</dbReference>
<evidence type="ECO:0000256" key="1">
    <source>
        <dbReference type="SAM" id="MobiDB-lite"/>
    </source>
</evidence>
<sequence length="103" mass="11195">MIGNTTVGSDIDSSTRNPTGFRRMMSQYVVKAGDNLWDIAEKLLGDGHRHEEIQRINNLTSADIRPGQILMIPGQGHGATNHVTTSHSNISHGNTSISVCKKV</sequence>
<dbReference type="Gene3D" id="3.10.350.10">
    <property type="entry name" value="LysM domain"/>
    <property type="match status" value="1"/>
</dbReference>
<name>A0A8S3HKB5_9BILA</name>
<dbReference type="Proteomes" id="UP000676336">
    <property type="component" value="Unassembled WGS sequence"/>
</dbReference>
<accession>A0A8S3HKB5</accession>
<dbReference type="AlphaFoldDB" id="A0A8S3HKB5"/>
<dbReference type="EMBL" id="CAJOBJ010330668">
    <property type="protein sequence ID" value="CAF5182144.1"/>
    <property type="molecule type" value="Genomic_DNA"/>
</dbReference>
<evidence type="ECO:0000313" key="5">
    <source>
        <dbReference type="EMBL" id="CAF5182144.1"/>
    </source>
</evidence>
<comment type="caution">
    <text evidence="5">The sequence shown here is derived from an EMBL/GenBank/DDBJ whole genome shotgun (WGS) entry which is preliminary data.</text>
</comment>
<dbReference type="InterPro" id="IPR018392">
    <property type="entry name" value="LysM"/>
</dbReference>
<dbReference type="PROSITE" id="PS51782">
    <property type="entry name" value="LYSM"/>
    <property type="match status" value="1"/>
</dbReference>
<evidence type="ECO:0000313" key="3">
    <source>
        <dbReference type="EMBL" id="CAF5076969.1"/>
    </source>
</evidence>
<evidence type="ECO:0000259" key="2">
    <source>
        <dbReference type="PROSITE" id="PS51782"/>
    </source>
</evidence>
<evidence type="ECO:0000313" key="6">
    <source>
        <dbReference type="Proteomes" id="UP000681720"/>
    </source>
</evidence>
<evidence type="ECO:0000313" key="4">
    <source>
        <dbReference type="EMBL" id="CAF5178948.1"/>
    </source>
</evidence>
<dbReference type="EMBL" id="CAJOBI010317189">
    <property type="protein sequence ID" value="CAF5178948.1"/>
    <property type="molecule type" value="Genomic_DNA"/>
</dbReference>
<proteinExistence type="predicted"/>
<organism evidence="5 6">
    <name type="scientific">Rotaria magnacalcarata</name>
    <dbReference type="NCBI Taxonomy" id="392030"/>
    <lineage>
        <taxon>Eukaryota</taxon>
        <taxon>Metazoa</taxon>
        <taxon>Spiralia</taxon>
        <taxon>Gnathifera</taxon>
        <taxon>Rotifera</taxon>
        <taxon>Eurotatoria</taxon>
        <taxon>Bdelloidea</taxon>
        <taxon>Philodinida</taxon>
        <taxon>Philodinidae</taxon>
        <taxon>Rotaria</taxon>
    </lineage>
</organism>
<dbReference type="SUPFAM" id="SSF54106">
    <property type="entry name" value="LysM domain"/>
    <property type="match status" value="1"/>
</dbReference>
<feature type="domain" description="LysM" evidence="2">
    <location>
        <begin position="26"/>
        <end position="72"/>
    </location>
</feature>